<sequence length="257" mass="28087">MFKPLRKMTAISLLAIVSAGTASADDVIRFATEAAYPPFNERAADGSIVGWEIDLGQAMCAKMERKCEFVAQDWDGMIPGLLSNRFDGIFASMTITEERKQRIDFSDKYYQSPARFVAKDGAAIDRAASDLGGLKVGTISGVTECFLNKHYPDTETAIYRSSEDMFLDLQSGRLDAILSESVQADFGLIRENPDDGFAFQGGPALDAECFGEGIGIGVRKDDAELRAALNEAIAAVRADGTYDRLVEEYFGYDIYGE</sequence>
<dbReference type="AlphaFoldDB" id="A0A1H2ZPF0"/>
<evidence type="ECO:0000256" key="2">
    <source>
        <dbReference type="SAM" id="SignalP"/>
    </source>
</evidence>
<feature type="chain" id="PRO_5010325264" evidence="2">
    <location>
        <begin position="25"/>
        <end position="257"/>
    </location>
</feature>
<organism evidence="4 5">
    <name type="scientific">Ruegeria halocynthiae</name>
    <dbReference type="NCBI Taxonomy" id="985054"/>
    <lineage>
        <taxon>Bacteria</taxon>
        <taxon>Pseudomonadati</taxon>
        <taxon>Pseudomonadota</taxon>
        <taxon>Alphaproteobacteria</taxon>
        <taxon>Rhodobacterales</taxon>
        <taxon>Roseobacteraceae</taxon>
        <taxon>Ruegeria</taxon>
    </lineage>
</organism>
<feature type="domain" description="Solute-binding protein family 3/N-terminal" evidence="3">
    <location>
        <begin position="27"/>
        <end position="253"/>
    </location>
</feature>
<name>A0A1H2ZPF0_9RHOB</name>
<dbReference type="RefSeq" id="WP_074737083.1">
    <property type="nucleotide sequence ID" value="NZ_FNNP01000003.1"/>
</dbReference>
<proteinExistence type="predicted"/>
<dbReference type="OrthoDB" id="9807134at2"/>
<evidence type="ECO:0000313" key="5">
    <source>
        <dbReference type="Proteomes" id="UP000183400"/>
    </source>
</evidence>
<evidence type="ECO:0000256" key="1">
    <source>
        <dbReference type="ARBA" id="ARBA00022729"/>
    </source>
</evidence>
<dbReference type="InterPro" id="IPR001638">
    <property type="entry name" value="Solute-binding_3/MltF_N"/>
</dbReference>
<evidence type="ECO:0000259" key="3">
    <source>
        <dbReference type="SMART" id="SM00062"/>
    </source>
</evidence>
<dbReference type="SMART" id="SM00062">
    <property type="entry name" value="PBPb"/>
    <property type="match status" value="1"/>
</dbReference>
<accession>A0A1H2ZPF0</accession>
<dbReference type="STRING" id="985054.SAMN05444358_103297"/>
<dbReference type="Pfam" id="PF00497">
    <property type="entry name" value="SBP_bac_3"/>
    <property type="match status" value="1"/>
</dbReference>
<evidence type="ECO:0000313" key="4">
    <source>
        <dbReference type="EMBL" id="SDX18724.1"/>
    </source>
</evidence>
<feature type="signal peptide" evidence="2">
    <location>
        <begin position="1"/>
        <end position="24"/>
    </location>
</feature>
<dbReference type="EMBL" id="FNNP01000003">
    <property type="protein sequence ID" value="SDX18724.1"/>
    <property type="molecule type" value="Genomic_DNA"/>
</dbReference>
<keyword evidence="5" id="KW-1185">Reference proteome</keyword>
<dbReference type="PANTHER" id="PTHR35936">
    <property type="entry name" value="MEMBRANE-BOUND LYTIC MUREIN TRANSGLYCOSYLASE F"/>
    <property type="match status" value="1"/>
</dbReference>
<dbReference type="SUPFAM" id="SSF53850">
    <property type="entry name" value="Periplasmic binding protein-like II"/>
    <property type="match status" value="1"/>
</dbReference>
<dbReference type="PANTHER" id="PTHR35936:SF17">
    <property type="entry name" value="ARGININE-BINDING EXTRACELLULAR PROTEIN ARTP"/>
    <property type="match status" value="1"/>
</dbReference>
<dbReference type="Proteomes" id="UP000183400">
    <property type="component" value="Unassembled WGS sequence"/>
</dbReference>
<reference evidence="5" key="1">
    <citation type="submission" date="2016-10" db="EMBL/GenBank/DDBJ databases">
        <authorList>
            <person name="Varghese N."/>
            <person name="Submissions S."/>
        </authorList>
    </citation>
    <scope>NUCLEOTIDE SEQUENCE [LARGE SCALE GENOMIC DNA]</scope>
    <source>
        <strain evidence="5">DSM 27839</strain>
    </source>
</reference>
<keyword evidence="1 2" id="KW-0732">Signal</keyword>
<protein>
    <submittedName>
        <fullName evidence="4">Polar amino acid transport system substrate-binding protein/lysine/arginine/ornithine transport system substrate-binding protein/histidine transport system substrate-binding protein</fullName>
    </submittedName>
</protein>
<gene>
    <name evidence="4" type="ORF">SAMN05444358_103297</name>
</gene>
<dbReference type="Gene3D" id="3.40.190.10">
    <property type="entry name" value="Periplasmic binding protein-like II"/>
    <property type="match status" value="2"/>
</dbReference>